<dbReference type="PANTHER" id="PTHR22976">
    <property type="entry name" value="BIOTIN SYNTHASE"/>
    <property type="match status" value="1"/>
</dbReference>
<feature type="binding site" evidence="13 14">
    <location>
        <position position="99"/>
    </location>
    <ligand>
        <name>[4Fe-4S] cluster</name>
        <dbReference type="ChEBI" id="CHEBI:49883"/>
        <note>4Fe-4S-S-AdoMet</note>
    </ligand>
</feature>
<dbReference type="SFLD" id="SFLDG01278">
    <property type="entry name" value="biotin_synthase_like"/>
    <property type="match status" value="1"/>
</dbReference>
<evidence type="ECO:0000256" key="7">
    <source>
        <dbReference type="ARBA" id="ARBA00022714"/>
    </source>
</evidence>
<keyword evidence="9 13" id="KW-0093">Biotin biosynthesis</keyword>
<dbReference type="HAMAP" id="MF_01694">
    <property type="entry name" value="BioB"/>
    <property type="match status" value="1"/>
</dbReference>
<dbReference type="InterPro" id="IPR013785">
    <property type="entry name" value="Aldolase_TIM"/>
</dbReference>
<dbReference type="GO" id="GO:0004076">
    <property type="term" value="F:biotin synthase activity"/>
    <property type="evidence" value="ECO:0007669"/>
    <property type="project" value="UniProtKB-UniRule"/>
</dbReference>
<comment type="pathway">
    <text evidence="1 13">Cofactor biosynthesis; biotin biosynthesis; biotin from 7,8-diaminononanoate: step 2/2.</text>
</comment>
<keyword evidence="17" id="KW-1185">Reference proteome</keyword>
<comment type="cofactor">
    <cofactor evidence="13">
        <name>[2Fe-2S] cluster</name>
        <dbReference type="ChEBI" id="CHEBI:190135"/>
    </cofactor>
    <text evidence="13">Binds 1 [2Fe-2S] cluster. The cluster is coordinated with 3 cysteines and 1 arginine.</text>
</comment>
<evidence type="ECO:0000256" key="12">
    <source>
        <dbReference type="ARBA" id="ARBA00051157"/>
    </source>
</evidence>
<reference evidence="16 17" key="1">
    <citation type="submission" date="2018-05" db="EMBL/GenBank/DDBJ databases">
        <title>complete genome sequence of Aquabacterium olei NBRC 110486.</title>
        <authorList>
            <person name="Tang B."/>
            <person name="Chang J."/>
            <person name="Zhang L."/>
            <person name="Yang H."/>
        </authorList>
    </citation>
    <scope>NUCLEOTIDE SEQUENCE [LARGE SCALE GENOMIC DNA]</scope>
    <source>
        <strain evidence="16 17">NBRC 110486</strain>
    </source>
</reference>
<dbReference type="InterPro" id="IPR006638">
    <property type="entry name" value="Elp3/MiaA/NifB-like_rSAM"/>
</dbReference>
<evidence type="ECO:0000313" key="16">
    <source>
        <dbReference type="EMBL" id="AWI54674.1"/>
    </source>
</evidence>
<dbReference type="Proteomes" id="UP000244892">
    <property type="component" value="Chromosome"/>
</dbReference>
<comment type="function">
    <text evidence="13">Catalyzes the conversion of dethiobiotin (DTB) to biotin by the insertion of a sulfur atom into dethiobiotin via a radical-based mechanism.</text>
</comment>
<dbReference type="InterPro" id="IPR010722">
    <property type="entry name" value="BATS_dom"/>
</dbReference>
<dbReference type="SMART" id="SM00876">
    <property type="entry name" value="BATS"/>
    <property type="match status" value="1"/>
</dbReference>
<evidence type="ECO:0000256" key="2">
    <source>
        <dbReference type="ARBA" id="ARBA00010765"/>
    </source>
</evidence>
<dbReference type="PROSITE" id="PS51918">
    <property type="entry name" value="RADICAL_SAM"/>
    <property type="match status" value="1"/>
</dbReference>
<dbReference type="OrthoDB" id="9786826at2"/>
<feature type="domain" description="Radical SAM core" evidence="15">
    <location>
        <begin position="80"/>
        <end position="307"/>
    </location>
</feature>
<keyword evidence="11 13" id="KW-0411">Iron-sulfur</keyword>
<dbReference type="AlphaFoldDB" id="A0A2U8FW69"/>
<feature type="binding site" evidence="13 14">
    <location>
        <position position="95"/>
    </location>
    <ligand>
        <name>[4Fe-4S] cluster</name>
        <dbReference type="ChEBI" id="CHEBI:49883"/>
        <note>4Fe-4S-S-AdoMet</note>
    </ligand>
</feature>
<gene>
    <name evidence="13 16" type="primary">bioB</name>
    <name evidence="16" type="ORF">DEH84_15510</name>
</gene>
<name>A0A2U8FW69_9BURK</name>
<evidence type="ECO:0000256" key="11">
    <source>
        <dbReference type="ARBA" id="ARBA00023014"/>
    </source>
</evidence>
<dbReference type="NCBIfam" id="TIGR00433">
    <property type="entry name" value="bioB"/>
    <property type="match status" value="1"/>
</dbReference>
<dbReference type="Pfam" id="PF04055">
    <property type="entry name" value="Radical_SAM"/>
    <property type="match status" value="1"/>
</dbReference>
<dbReference type="PIRSF" id="PIRSF001619">
    <property type="entry name" value="Biotin_synth"/>
    <property type="match status" value="1"/>
</dbReference>
<keyword evidence="6 13" id="KW-0949">S-adenosyl-L-methionine</keyword>
<dbReference type="SFLD" id="SFLDF00272">
    <property type="entry name" value="biotin_synthase"/>
    <property type="match status" value="1"/>
</dbReference>
<keyword evidence="4 13" id="KW-0004">4Fe-4S</keyword>
<comment type="cofactor">
    <cofactor evidence="13 14">
        <name>[4Fe-4S] cluster</name>
        <dbReference type="ChEBI" id="CHEBI:49883"/>
    </cofactor>
    <text evidence="13 14">Binds 1 [4Fe-4S] cluster. The cluster is coordinated with 3 cysteines and an exchangeable S-adenosyl-L-methionine.</text>
</comment>
<dbReference type="CDD" id="cd01335">
    <property type="entry name" value="Radical_SAM"/>
    <property type="match status" value="1"/>
</dbReference>
<dbReference type="GO" id="GO:0051537">
    <property type="term" value="F:2 iron, 2 sulfur cluster binding"/>
    <property type="evidence" value="ECO:0007669"/>
    <property type="project" value="UniProtKB-KW"/>
</dbReference>
<comment type="similarity">
    <text evidence="2 13">Belongs to the radical SAM superfamily. Biotin synthase family.</text>
</comment>
<dbReference type="EC" id="2.8.1.6" evidence="3 13"/>
<keyword evidence="10 13" id="KW-0408">Iron</keyword>
<dbReference type="InterPro" id="IPR024177">
    <property type="entry name" value="Biotin_synthase"/>
</dbReference>
<accession>A0A2U8FW69</accession>
<dbReference type="GO" id="GO:0009102">
    <property type="term" value="P:biotin biosynthetic process"/>
    <property type="evidence" value="ECO:0007669"/>
    <property type="project" value="UniProtKB-UniRule"/>
</dbReference>
<feature type="binding site" evidence="13 14">
    <location>
        <position position="230"/>
    </location>
    <ligand>
        <name>[2Fe-2S] cluster</name>
        <dbReference type="ChEBI" id="CHEBI:190135"/>
    </ligand>
</feature>
<dbReference type="RefSeq" id="WP_109037665.1">
    <property type="nucleotide sequence ID" value="NZ_CP029210.1"/>
</dbReference>
<keyword evidence="5 13" id="KW-0808">Transferase</keyword>
<comment type="cofactor">
    <cofactor evidence="14">
        <name>[2Fe-2S] cluster</name>
        <dbReference type="ChEBI" id="CHEBI:190135"/>
    </cofactor>
    <text evidence="14">Binds 1 [2Fe-2S] cluster. The cluster is coordinated with 3 cysteines and 1 arginine.</text>
</comment>
<evidence type="ECO:0000256" key="9">
    <source>
        <dbReference type="ARBA" id="ARBA00022756"/>
    </source>
</evidence>
<dbReference type="EMBL" id="CP029210">
    <property type="protein sequence ID" value="AWI54674.1"/>
    <property type="molecule type" value="Genomic_DNA"/>
</dbReference>
<dbReference type="InterPro" id="IPR007197">
    <property type="entry name" value="rSAM"/>
</dbReference>
<dbReference type="SFLD" id="SFLDG01060">
    <property type="entry name" value="BATS_domain_containing"/>
    <property type="match status" value="1"/>
</dbReference>
<protein>
    <recommendedName>
        <fullName evidence="3 13">Biotin synthase</fullName>
        <ecNumber evidence="3 13">2.8.1.6</ecNumber>
    </recommendedName>
</protein>
<dbReference type="GO" id="GO:0051539">
    <property type="term" value="F:4 iron, 4 sulfur cluster binding"/>
    <property type="evidence" value="ECO:0007669"/>
    <property type="project" value="UniProtKB-KW"/>
</dbReference>
<evidence type="ECO:0000256" key="4">
    <source>
        <dbReference type="ARBA" id="ARBA00022485"/>
    </source>
</evidence>
<feature type="binding site" evidence="13 14">
    <location>
        <position position="139"/>
    </location>
    <ligand>
        <name>[2Fe-2S] cluster</name>
        <dbReference type="ChEBI" id="CHEBI:190135"/>
    </ligand>
</feature>
<feature type="binding site" evidence="13 14">
    <location>
        <position position="302"/>
    </location>
    <ligand>
        <name>[2Fe-2S] cluster</name>
        <dbReference type="ChEBI" id="CHEBI:190135"/>
    </ligand>
</feature>
<dbReference type="SFLD" id="SFLDS00029">
    <property type="entry name" value="Radical_SAM"/>
    <property type="match status" value="1"/>
</dbReference>
<evidence type="ECO:0000256" key="5">
    <source>
        <dbReference type="ARBA" id="ARBA00022679"/>
    </source>
</evidence>
<dbReference type="SUPFAM" id="SSF102114">
    <property type="entry name" value="Radical SAM enzymes"/>
    <property type="match status" value="1"/>
</dbReference>
<evidence type="ECO:0000256" key="10">
    <source>
        <dbReference type="ARBA" id="ARBA00023004"/>
    </source>
</evidence>
<comment type="catalytic activity">
    <reaction evidence="12 13">
        <text>(4R,5S)-dethiobiotin + (sulfur carrier)-SH + 2 reduced [2Fe-2S]-[ferredoxin] + 2 S-adenosyl-L-methionine = (sulfur carrier)-H + biotin + 2 5'-deoxyadenosine + 2 L-methionine + 2 oxidized [2Fe-2S]-[ferredoxin]</text>
        <dbReference type="Rhea" id="RHEA:22060"/>
        <dbReference type="Rhea" id="RHEA-COMP:10000"/>
        <dbReference type="Rhea" id="RHEA-COMP:10001"/>
        <dbReference type="Rhea" id="RHEA-COMP:14737"/>
        <dbReference type="Rhea" id="RHEA-COMP:14739"/>
        <dbReference type="ChEBI" id="CHEBI:17319"/>
        <dbReference type="ChEBI" id="CHEBI:29917"/>
        <dbReference type="ChEBI" id="CHEBI:33737"/>
        <dbReference type="ChEBI" id="CHEBI:33738"/>
        <dbReference type="ChEBI" id="CHEBI:57586"/>
        <dbReference type="ChEBI" id="CHEBI:57844"/>
        <dbReference type="ChEBI" id="CHEBI:59789"/>
        <dbReference type="ChEBI" id="CHEBI:64428"/>
        <dbReference type="ChEBI" id="CHEBI:149473"/>
        <dbReference type="EC" id="2.8.1.6"/>
    </reaction>
</comment>
<keyword evidence="7 13" id="KW-0001">2Fe-2S</keyword>
<dbReference type="PANTHER" id="PTHR22976:SF2">
    <property type="entry name" value="BIOTIN SYNTHASE, MITOCHONDRIAL"/>
    <property type="match status" value="1"/>
</dbReference>
<dbReference type="Pfam" id="PF06968">
    <property type="entry name" value="BATS"/>
    <property type="match status" value="1"/>
</dbReference>
<evidence type="ECO:0000256" key="13">
    <source>
        <dbReference type="HAMAP-Rule" id="MF_01694"/>
    </source>
</evidence>
<dbReference type="InterPro" id="IPR058240">
    <property type="entry name" value="rSAM_sf"/>
</dbReference>
<feature type="binding site" evidence="13 14">
    <location>
        <position position="102"/>
    </location>
    <ligand>
        <name>[4Fe-4S] cluster</name>
        <dbReference type="ChEBI" id="CHEBI:49883"/>
        <note>4Fe-4S-S-AdoMet</note>
    </ligand>
</feature>
<proteinExistence type="inferred from homology"/>
<dbReference type="Gene3D" id="3.20.20.70">
    <property type="entry name" value="Aldolase class I"/>
    <property type="match status" value="1"/>
</dbReference>
<evidence type="ECO:0000256" key="3">
    <source>
        <dbReference type="ARBA" id="ARBA00012236"/>
    </source>
</evidence>
<evidence type="ECO:0000256" key="14">
    <source>
        <dbReference type="PIRSR" id="PIRSR001619-1"/>
    </source>
</evidence>
<sequence length="364" mass="38989">MSQCATSSTAAPVSEPAAQPVQIVPRKAVLNSHGCGGDCTDPNFDNGRWPRSKVLELFNLPFNDLLWQAQQVHRQHWDANEIEHATLLSVKTGGCPEDCGYCPQSASHDTGVEASKLMSPDEVREAVVAARDAGASRFCMGAAWRAPKDRDIEKVAELIGVIKEEGLEACCTLGMLTDTQAQALKDAGLDYYNHNLDTAPELYGDIITTRDMQDRLDTLAHVRSASIKVCSGGIVGMGETREGRAGLIAQLANLPTYPESVPINDLVRVPGTPLADTPQLDPLEFVRTIAVARITMPTARVRLSAGRQAMSEAVQALCFLAGANSIFYGDKLLTTGNPEFDKDQALMAKLGLKSGKAVTARAAG</sequence>
<evidence type="ECO:0000256" key="8">
    <source>
        <dbReference type="ARBA" id="ARBA00022723"/>
    </source>
</evidence>
<dbReference type="SMART" id="SM00729">
    <property type="entry name" value="Elp3"/>
    <property type="match status" value="1"/>
</dbReference>
<feature type="binding site" evidence="13 14">
    <location>
        <position position="170"/>
    </location>
    <ligand>
        <name>[2Fe-2S] cluster</name>
        <dbReference type="ChEBI" id="CHEBI:190135"/>
    </ligand>
</feature>
<comment type="subunit">
    <text evidence="13">Homodimer.</text>
</comment>
<evidence type="ECO:0000259" key="15">
    <source>
        <dbReference type="PROSITE" id="PS51918"/>
    </source>
</evidence>
<evidence type="ECO:0000256" key="1">
    <source>
        <dbReference type="ARBA" id="ARBA00004942"/>
    </source>
</evidence>
<dbReference type="UniPathway" id="UPA00078">
    <property type="reaction ID" value="UER00162"/>
</dbReference>
<keyword evidence="8 13" id="KW-0479">Metal-binding</keyword>
<organism evidence="16 17">
    <name type="scientific">Aquabacterium olei</name>
    <dbReference type="NCBI Taxonomy" id="1296669"/>
    <lineage>
        <taxon>Bacteria</taxon>
        <taxon>Pseudomonadati</taxon>
        <taxon>Pseudomonadota</taxon>
        <taxon>Betaproteobacteria</taxon>
        <taxon>Burkholderiales</taxon>
        <taxon>Aquabacterium</taxon>
    </lineage>
</organism>
<dbReference type="KEGG" id="aon:DEH84_15510"/>
<dbReference type="GO" id="GO:0005506">
    <property type="term" value="F:iron ion binding"/>
    <property type="evidence" value="ECO:0007669"/>
    <property type="project" value="UniProtKB-UniRule"/>
</dbReference>
<evidence type="ECO:0000256" key="6">
    <source>
        <dbReference type="ARBA" id="ARBA00022691"/>
    </source>
</evidence>
<evidence type="ECO:0000313" key="17">
    <source>
        <dbReference type="Proteomes" id="UP000244892"/>
    </source>
</evidence>
<dbReference type="InterPro" id="IPR002684">
    <property type="entry name" value="Biotin_synth/BioAB"/>
</dbReference>